<reference evidence="1 2" key="1">
    <citation type="journal article" date="2019" name="Nat. Ecol. Evol.">
        <title>Megaphylogeny resolves global patterns of mushroom evolution.</title>
        <authorList>
            <person name="Varga T."/>
            <person name="Krizsan K."/>
            <person name="Foldi C."/>
            <person name="Dima B."/>
            <person name="Sanchez-Garcia M."/>
            <person name="Sanchez-Ramirez S."/>
            <person name="Szollosi G.J."/>
            <person name="Szarkandi J.G."/>
            <person name="Papp V."/>
            <person name="Albert L."/>
            <person name="Andreopoulos W."/>
            <person name="Angelini C."/>
            <person name="Antonin V."/>
            <person name="Barry K.W."/>
            <person name="Bougher N.L."/>
            <person name="Buchanan P."/>
            <person name="Buyck B."/>
            <person name="Bense V."/>
            <person name="Catcheside P."/>
            <person name="Chovatia M."/>
            <person name="Cooper J."/>
            <person name="Damon W."/>
            <person name="Desjardin D."/>
            <person name="Finy P."/>
            <person name="Geml J."/>
            <person name="Haridas S."/>
            <person name="Hughes K."/>
            <person name="Justo A."/>
            <person name="Karasinski D."/>
            <person name="Kautmanova I."/>
            <person name="Kiss B."/>
            <person name="Kocsube S."/>
            <person name="Kotiranta H."/>
            <person name="LaButti K.M."/>
            <person name="Lechner B.E."/>
            <person name="Liimatainen K."/>
            <person name="Lipzen A."/>
            <person name="Lukacs Z."/>
            <person name="Mihaltcheva S."/>
            <person name="Morgado L.N."/>
            <person name="Niskanen T."/>
            <person name="Noordeloos M.E."/>
            <person name="Ohm R.A."/>
            <person name="Ortiz-Santana B."/>
            <person name="Ovrebo C."/>
            <person name="Racz N."/>
            <person name="Riley R."/>
            <person name="Savchenko A."/>
            <person name="Shiryaev A."/>
            <person name="Soop K."/>
            <person name="Spirin V."/>
            <person name="Szebenyi C."/>
            <person name="Tomsovsky M."/>
            <person name="Tulloss R.E."/>
            <person name="Uehling J."/>
            <person name="Grigoriev I.V."/>
            <person name="Vagvolgyi C."/>
            <person name="Papp T."/>
            <person name="Martin F.M."/>
            <person name="Miettinen O."/>
            <person name="Hibbett D.S."/>
            <person name="Nagy L.G."/>
        </authorList>
    </citation>
    <scope>NUCLEOTIDE SEQUENCE [LARGE SCALE GENOMIC DNA]</scope>
    <source>
        <strain evidence="1 2">FP101781</strain>
    </source>
</reference>
<evidence type="ECO:0000313" key="2">
    <source>
        <dbReference type="Proteomes" id="UP000298030"/>
    </source>
</evidence>
<evidence type="ECO:0000313" key="1">
    <source>
        <dbReference type="EMBL" id="TEB32429.1"/>
    </source>
</evidence>
<dbReference type="EMBL" id="QPFP01000015">
    <property type="protein sequence ID" value="TEB32429.1"/>
    <property type="molecule type" value="Genomic_DNA"/>
</dbReference>
<dbReference type="OrthoDB" id="10320946at2759"/>
<name>A0A4Y7TFZ7_COPMI</name>
<accession>A0A4Y7TFZ7</accession>
<keyword evidence="2" id="KW-1185">Reference proteome</keyword>
<dbReference type="Proteomes" id="UP000298030">
    <property type="component" value="Unassembled WGS sequence"/>
</dbReference>
<protein>
    <submittedName>
        <fullName evidence="1">Uncharacterized protein</fullName>
    </submittedName>
</protein>
<proteinExistence type="predicted"/>
<sequence length="75" mass="8076">MMAHPALYDIREPVTIESVDYIGATIGSTGTIVKPIKSAGSWLYDVKLDSNGKIIKRVKEDDLAPQAASDNESPS</sequence>
<dbReference type="AlphaFoldDB" id="A0A4Y7TFZ7"/>
<comment type="caution">
    <text evidence="1">The sequence shown here is derived from an EMBL/GenBank/DDBJ whole genome shotgun (WGS) entry which is preliminary data.</text>
</comment>
<gene>
    <name evidence="1" type="ORF">FA13DRAFT_1813363</name>
</gene>
<organism evidence="1 2">
    <name type="scientific">Coprinellus micaceus</name>
    <name type="common">Glistening ink-cap mushroom</name>
    <name type="synonym">Coprinus micaceus</name>
    <dbReference type="NCBI Taxonomy" id="71717"/>
    <lineage>
        <taxon>Eukaryota</taxon>
        <taxon>Fungi</taxon>
        <taxon>Dikarya</taxon>
        <taxon>Basidiomycota</taxon>
        <taxon>Agaricomycotina</taxon>
        <taxon>Agaricomycetes</taxon>
        <taxon>Agaricomycetidae</taxon>
        <taxon>Agaricales</taxon>
        <taxon>Agaricineae</taxon>
        <taxon>Psathyrellaceae</taxon>
        <taxon>Coprinellus</taxon>
    </lineage>
</organism>